<dbReference type="EMBL" id="SMJU01000009">
    <property type="protein sequence ID" value="TDB63735.1"/>
    <property type="molecule type" value="Genomic_DNA"/>
</dbReference>
<evidence type="ECO:0000259" key="2">
    <source>
        <dbReference type="PROSITE" id="PS50853"/>
    </source>
</evidence>
<gene>
    <name evidence="3" type="ORF">EZE20_15685</name>
</gene>
<dbReference type="InterPro" id="IPR026341">
    <property type="entry name" value="T9SS_type_B"/>
</dbReference>
<name>A0A4V2X9H4_9BACT</name>
<dbReference type="OrthoDB" id="631648at2"/>
<feature type="domain" description="Fibronectin type-III" evidence="2">
    <location>
        <begin position="383"/>
        <end position="481"/>
    </location>
</feature>
<dbReference type="PROSITE" id="PS50853">
    <property type="entry name" value="FN3"/>
    <property type="match status" value="1"/>
</dbReference>
<reference evidence="3 4" key="1">
    <citation type="submission" date="2019-02" db="EMBL/GenBank/DDBJ databases">
        <title>Arundinibacter roseus gen. nov., sp. nov., a new member of the family Cytophagaceae.</title>
        <authorList>
            <person name="Szuroczki S."/>
            <person name="Khayer B."/>
            <person name="Sproer C."/>
            <person name="Toumi M."/>
            <person name="Szabo A."/>
            <person name="Felfoldi T."/>
            <person name="Schumann P."/>
            <person name="Toth E."/>
        </authorList>
    </citation>
    <scope>NUCLEOTIDE SEQUENCE [LARGE SCALE GENOMIC DNA]</scope>
    <source>
        <strain evidence="3 4">DMA-k-7a</strain>
    </source>
</reference>
<sequence>MWHCRLVRVFLMSCLLGWSLPGHTQDLCLTGSGGGFSINGAGGTAAIEGCAPFTVTVESTVTGANNIAYNFDYKGEPNPVTTTSRSFNFSKPGRYRILQVGSSGATGITACREIIVRDRTPPKATATACTGGRVLLTIADDSISRQYDQFEIQWNDGSGVEYINKGNALTAEHLYTGTGARIITVKGAYFSGDCNGSNPITLPVQVRRDNMATIGITEVVARADGTVGLSYSGLQLIESEVWAQSGSQPYAALGIKSTQGGPQQLTLSSLNPEQVHCLKMRSTDACSTSVDSDEICTMLVKGIAENERNVITWNQYPNSQNFLQYQVLRNGIIVQSFTSTTQTSYIDLNVECGISYRYQVIAFTQTARSVSAPLEVTAKSDLKPSVIEQALVSVEQNGSVSLVAFPPLQGTTPTYKMIFERAENGTNGFQEVGVTENTNRYTDITAATSVRSYCYRVLYENACGNRSDPSPPICTIFLQNSGTTIRWTDESPFTDDLTSFLVIKLNPGSNDTETDVGLNTTFDPQFDDPDTQEFNYQIRTRSANGAFLSYSNVILFRREANLFLPDAFSPNGDGINDFFGVKGVFFDSFQMFIYNRWGQVVFQTGDTAEGWDGRTQGNPAQEGQYVYKVIIRDNTGKDYIKTGTVLLLR</sequence>
<evidence type="ECO:0000256" key="1">
    <source>
        <dbReference type="SAM" id="SignalP"/>
    </source>
</evidence>
<proteinExistence type="predicted"/>
<keyword evidence="4" id="KW-1185">Reference proteome</keyword>
<dbReference type="RefSeq" id="WP_132119334.1">
    <property type="nucleotide sequence ID" value="NZ_SMJU01000009.1"/>
</dbReference>
<dbReference type="SUPFAM" id="SSF49265">
    <property type="entry name" value="Fibronectin type III"/>
    <property type="match status" value="1"/>
</dbReference>
<accession>A0A4V2X9H4</accession>
<dbReference type="Pfam" id="PF13585">
    <property type="entry name" value="CHU_C"/>
    <property type="match status" value="1"/>
</dbReference>
<feature type="signal peptide" evidence="1">
    <location>
        <begin position="1"/>
        <end position="24"/>
    </location>
</feature>
<dbReference type="InterPro" id="IPR036116">
    <property type="entry name" value="FN3_sf"/>
</dbReference>
<dbReference type="InterPro" id="IPR013783">
    <property type="entry name" value="Ig-like_fold"/>
</dbReference>
<feature type="chain" id="PRO_5020276666" evidence="1">
    <location>
        <begin position="25"/>
        <end position="649"/>
    </location>
</feature>
<dbReference type="Gene3D" id="2.60.40.10">
    <property type="entry name" value="Immunoglobulins"/>
    <property type="match status" value="1"/>
</dbReference>
<dbReference type="Proteomes" id="UP000295706">
    <property type="component" value="Unassembled WGS sequence"/>
</dbReference>
<comment type="caution">
    <text evidence="3">The sequence shown here is derived from an EMBL/GenBank/DDBJ whole genome shotgun (WGS) entry which is preliminary data.</text>
</comment>
<organism evidence="3 4">
    <name type="scientific">Arundinibacter roseus</name>
    <dbReference type="NCBI Taxonomy" id="2070510"/>
    <lineage>
        <taxon>Bacteria</taxon>
        <taxon>Pseudomonadati</taxon>
        <taxon>Bacteroidota</taxon>
        <taxon>Cytophagia</taxon>
        <taxon>Cytophagales</taxon>
        <taxon>Spirosomataceae</taxon>
        <taxon>Arundinibacter</taxon>
    </lineage>
</organism>
<evidence type="ECO:0000313" key="3">
    <source>
        <dbReference type="EMBL" id="TDB63735.1"/>
    </source>
</evidence>
<keyword evidence="1" id="KW-0732">Signal</keyword>
<dbReference type="AlphaFoldDB" id="A0A4V2X9H4"/>
<evidence type="ECO:0000313" key="4">
    <source>
        <dbReference type="Proteomes" id="UP000295706"/>
    </source>
</evidence>
<dbReference type="NCBIfam" id="TIGR04131">
    <property type="entry name" value="Bac_Flav_CTERM"/>
    <property type="match status" value="1"/>
</dbReference>
<dbReference type="InterPro" id="IPR003961">
    <property type="entry name" value="FN3_dom"/>
</dbReference>
<protein>
    <submittedName>
        <fullName evidence="3">T9SS type B sorting domain-containing protein</fullName>
    </submittedName>
</protein>